<reference evidence="2" key="2">
    <citation type="submission" date="1991-03" db="EMBL/GenBank/DDBJ databases">
        <authorList>
            <person name="Aldridge F.L."/>
        </authorList>
    </citation>
    <scope>NUCLEOTIDE SEQUENCE</scope>
    <source>
        <tissue evidence="2">Intestine</tissue>
    </source>
</reference>
<proteinExistence type="evidence at transcript level"/>
<evidence type="ECO:0000313" key="2">
    <source>
        <dbReference type="EMBL" id="CAA41193.1"/>
    </source>
</evidence>
<name>V9H1C8_HUMAN</name>
<dbReference type="AlphaFoldDB" id="V9H1C8"/>
<feature type="non-terminal residue" evidence="2">
    <location>
        <position position="1"/>
    </location>
</feature>
<evidence type="ECO:0000256" key="1">
    <source>
        <dbReference type="SAM" id="MobiDB-lite"/>
    </source>
</evidence>
<accession>V9H1C8</accession>
<sequence length="49" mass="4867">RPWGAEPSAPRPSPRHGQYGAAGAAPSVSVTVSHGIAGILLGEMAVCAK</sequence>
<dbReference type="EMBL" id="X58235">
    <property type="protein sequence ID" value="CAA41193.1"/>
    <property type="molecule type" value="mRNA"/>
</dbReference>
<reference evidence="2" key="1">
    <citation type="journal article" date="1989" name="Biochem. J.">
        <title>Soluble bovine galactose-binding lectin. cDNA cloning reveals the complete amino acid sequence and an antigenic relationship with the major encephalitogenic domain of myelin basic protein.</title>
        <authorList>
            <person name="Abbott W.M."/>
            <person name="Mellor A."/>
            <person name="Edwards Y."/>
            <person name="Feizi T."/>
        </authorList>
    </citation>
    <scope>NUCLEOTIDE SEQUENCE</scope>
    <source>
        <tissue evidence="2">Intestine</tissue>
    </source>
</reference>
<feature type="non-terminal residue" evidence="2">
    <location>
        <position position="49"/>
    </location>
</feature>
<organism evidence="2">
    <name type="scientific">Homo sapiens</name>
    <name type="common">Human</name>
    <dbReference type="NCBI Taxonomy" id="9606"/>
    <lineage>
        <taxon>Eukaryota</taxon>
        <taxon>Metazoa</taxon>
        <taxon>Chordata</taxon>
        <taxon>Craniata</taxon>
        <taxon>Vertebrata</taxon>
        <taxon>Euteleostomi</taxon>
        <taxon>Mammalia</taxon>
        <taxon>Eutheria</taxon>
        <taxon>Euarchontoglires</taxon>
        <taxon>Primates</taxon>
        <taxon>Haplorrhini</taxon>
        <taxon>Catarrhini</taxon>
        <taxon>Hominidae</taxon>
        <taxon>Homo</taxon>
    </lineage>
</organism>
<feature type="region of interest" description="Disordered" evidence="1">
    <location>
        <begin position="1"/>
        <end position="22"/>
    </location>
</feature>
<protein>
    <submittedName>
        <fullName evidence="2">36/8-9 fusion protein with epitope for anti-lectin antibody</fullName>
    </submittedName>
</protein>